<dbReference type="Pfam" id="PF00535">
    <property type="entry name" value="Glycos_transf_2"/>
    <property type="match status" value="1"/>
</dbReference>
<keyword evidence="2 5" id="KW-0328">Glycosyltransferase</keyword>
<gene>
    <name evidence="5" type="ORF">OE749_18515</name>
</gene>
<keyword evidence="6" id="KW-1185">Reference proteome</keyword>
<dbReference type="EMBL" id="JAOWKX010000016">
    <property type="protein sequence ID" value="MCV2886689.1"/>
    <property type="molecule type" value="Genomic_DNA"/>
</dbReference>
<dbReference type="GO" id="GO:0016757">
    <property type="term" value="F:glycosyltransferase activity"/>
    <property type="evidence" value="ECO:0007669"/>
    <property type="project" value="UniProtKB-KW"/>
</dbReference>
<dbReference type="RefSeq" id="WP_263713980.1">
    <property type="nucleotide sequence ID" value="NZ_JAOWKX010000016.1"/>
</dbReference>
<dbReference type="Proteomes" id="UP001652504">
    <property type="component" value="Unassembled WGS sequence"/>
</dbReference>
<keyword evidence="3 5" id="KW-0808">Transferase</keyword>
<evidence type="ECO:0000256" key="2">
    <source>
        <dbReference type="ARBA" id="ARBA00022676"/>
    </source>
</evidence>
<dbReference type="PANTHER" id="PTHR43179:SF12">
    <property type="entry name" value="GALACTOFURANOSYLTRANSFERASE GLFT2"/>
    <property type="match status" value="1"/>
</dbReference>
<evidence type="ECO:0000256" key="3">
    <source>
        <dbReference type="ARBA" id="ARBA00022679"/>
    </source>
</evidence>
<organism evidence="5 6">
    <name type="scientific">Fluctibacter corallii</name>
    <dbReference type="NCBI Taxonomy" id="2984329"/>
    <lineage>
        <taxon>Bacteria</taxon>
        <taxon>Pseudomonadati</taxon>
        <taxon>Pseudomonadota</taxon>
        <taxon>Gammaproteobacteria</taxon>
        <taxon>Alteromonadales</taxon>
        <taxon>Alteromonadaceae</taxon>
        <taxon>Fluctibacter</taxon>
    </lineage>
</organism>
<dbReference type="SUPFAM" id="SSF53448">
    <property type="entry name" value="Nucleotide-diphospho-sugar transferases"/>
    <property type="match status" value="1"/>
</dbReference>
<name>A0ABT3ADG1_9ALTE</name>
<sequence>MLPSISVVIPTLNRDKYLIQSIRDMLQQQYDDFEIIVVDQSPAPTEDVQALIASNPDKLRYFNVDFKGLPQARNYGWQASTKDVVLYIDDDIRANEHLVAQHAECYRDASIGMVAGGIDEAHRRLDDGPRVGVFSRWSCTPYRGFANHADQFVDHVPGGNFSVRRDLIKAAGGVDEQLNLGAALYEESELSLRIKQRTGTKIFFKAQARLLHLAAEEGGCRVLNDVPKYIWGLSHNRAIVMYRYLNPLQRFVSAFALIKLVLAYSWSDRSLRPIRAFVAGFWRGRLAGKQQAMCSVYFER</sequence>
<dbReference type="PANTHER" id="PTHR43179">
    <property type="entry name" value="RHAMNOSYLTRANSFERASE WBBL"/>
    <property type="match status" value="1"/>
</dbReference>
<evidence type="ECO:0000259" key="4">
    <source>
        <dbReference type="Pfam" id="PF00535"/>
    </source>
</evidence>
<dbReference type="InterPro" id="IPR001173">
    <property type="entry name" value="Glyco_trans_2-like"/>
</dbReference>
<evidence type="ECO:0000313" key="6">
    <source>
        <dbReference type="Proteomes" id="UP001652504"/>
    </source>
</evidence>
<dbReference type="Gene3D" id="3.90.550.10">
    <property type="entry name" value="Spore Coat Polysaccharide Biosynthesis Protein SpsA, Chain A"/>
    <property type="match status" value="1"/>
</dbReference>
<protein>
    <submittedName>
        <fullName evidence="5">Glycosyltransferase</fullName>
        <ecNumber evidence="5">2.4.-.-</ecNumber>
    </submittedName>
</protein>
<comment type="similarity">
    <text evidence="1">Belongs to the glycosyltransferase 2 family.</text>
</comment>
<dbReference type="InterPro" id="IPR029044">
    <property type="entry name" value="Nucleotide-diphossugar_trans"/>
</dbReference>
<evidence type="ECO:0000313" key="5">
    <source>
        <dbReference type="EMBL" id="MCV2886689.1"/>
    </source>
</evidence>
<reference evidence="5 6" key="1">
    <citation type="submission" date="2022-10" db="EMBL/GenBank/DDBJ databases">
        <title>Aestuariibacter sp. AA17 isolated from Montipora capitata coral fragment.</title>
        <authorList>
            <person name="Emsley S.A."/>
            <person name="Pfannmuller K.M."/>
            <person name="Loughran R.M."/>
            <person name="Shlafstein M."/>
            <person name="Papke E."/>
            <person name="Saw J.H."/>
            <person name="Ushijima B."/>
            <person name="Videau P."/>
        </authorList>
    </citation>
    <scope>NUCLEOTIDE SEQUENCE [LARGE SCALE GENOMIC DNA]</scope>
    <source>
        <strain evidence="5 6">AA17</strain>
    </source>
</reference>
<accession>A0ABT3ADG1</accession>
<evidence type="ECO:0000256" key="1">
    <source>
        <dbReference type="ARBA" id="ARBA00006739"/>
    </source>
</evidence>
<proteinExistence type="inferred from homology"/>
<dbReference type="EC" id="2.4.-.-" evidence="5"/>
<feature type="domain" description="Glycosyltransferase 2-like" evidence="4">
    <location>
        <begin position="6"/>
        <end position="169"/>
    </location>
</feature>
<comment type="caution">
    <text evidence="5">The sequence shown here is derived from an EMBL/GenBank/DDBJ whole genome shotgun (WGS) entry which is preliminary data.</text>
</comment>